<feature type="transmembrane region" description="Helical" evidence="9">
    <location>
        <begin position="20"/>
        <end position="43"/>
    </location>
</feature>
<accession>A0A8B8BL54</accession>
<dbReference type="RefSeq" id="XP_022303677.1">
    <property type="nucleotide sequence ID" value="XM_022447969.1"/>
</dbReference>
<dbReference type="Pfam" id="PF00001">
    <property type="entry name" value="7tm_1"/>
    <property type="match status" value="1"/>
</dbReference>
<dbReference type="GO" id="GO:0005886">
    <property type="term" value="C:plasma membrane"/>
    <property type="evidence" value="ECO:0007669"/>
    <property type="project" value="TreeGrafter"/>
</dbReference>
<evidence type="ECO:0000256" key="7">
    <source>
        <dbReference type="ARBA" id="ARBA00023224"/>
    </source>
</evidence>
<evidence type="ECO:0000256" key="6">
    <source>
        <dbReference type="ARBA" id="ARBA00023170"/>
    </source>
</evidence>
<evidence type="ECO:0000256" key="3">
    <source>
        <dbReference type="ARBA" id="ARBA00022989"/>
    </source>
</evidence>
<evidence type="ECO:0000256" key="9">
    <source>
        <dbReference type="SAM" id="Phobius"/>
    </source>
</evidence>
<dbReference type="InterPro" id="IPR017452">
    <property type="entry name" value="GPCR_Rhodpsn_7TM"/>
</dbReference>
<feature type="transmembrane region" description="Helical" evidence="9">
    <location>
        <begin position="320"/>
        <end position="343"/>
    </location>
</feature>
<dbReference type="PANTHER" id="PTHR45695:SF22">
    <property type="entry name" value="G-PROTEIN COUPLED RECEPTORS FAMILY 1 PROFILE DOMAIN-CONTAINING PROTEIN"/>
    <property type="match status" value="1"/>
</dbReference>
<reference evidence="12 13" key="1">
    <citation type="submission" date="2025-04" db="UniProtKB">
        <authorList>
            <consortium name="RefSeq"/>
        </authorList>
    </citation>
    <scope>IDENTIFICATION</scope>
    <source>
        <tissue evidence="12 13">Whole sample</tissue>
    </source>
</reference>
<feature type="transmembrane region" description="Helical" evidence="9">
    <location>
        <begin position="279"/>
        <end position="300"/>
    </location>
</feature>
<comment type="subcellular location">
    <subcellularLocation>
        <location evidence="1">Membrane</location>
        <topology evidence="1">Multi-pass membrane protein</topology>
    </subcellularLocation>
</comment>
<feature type="region of interest" description="Disordered" evidence="8">
    <location>
        <begin position="227"/>
        <end position="254"/>
    </location>
</feature>
<feature type="compositionally biased region" description="Basic and acidic residues" evidence="8">
    <location>
        <begin position="227"/>
        <end position="238"/>
    </location>
</feature>
<dbReference type="PROSITE" id="PS50262">
    <property type="entry name" value="G_PROTEIN_RECEP_F1_2"/>
    <property type="match status" value="1"/>
</dbReference>
<feature type="compositionally biased region" description="Low complexity" evidence="8">
    <location>
        <begin position="240"/>
        <end position="249"/>
    </location>
</feature>
<dbReference type="RefSeq" id="XP_022303679.1">
    <property type="nucleotide sequence ID" value="XM_022447971.1"/>
</dbReference>
<feature type="transmembrane region" description="Helical" evidence="9">
    <location>
        <begin position="193"/>
        <end position="216"/>
    </location>
</feature>
<dbReference type="RefSeq" id="XP_022303675.1">
    <property type="nucleotide sequence ID" value="XM_022447967.1"/>
</dbReference>
<evidence type="ECO:0000313" key="13">
    <source>
        <dbReference type="RefSeq" id="XP_022303676.1"/>
    </source>
</evidence>
<dbReference type="PRINTS" id="PR00237">
    <property type="entry name" value="GPCRRHODOPSN"/>
</dbReference>
<dbReference type="Gene3D" id="1.20.1070.10">
    <property type="entry name" value="Rhodopsin 7-helix transmembrane proteins"/>
    <property type="match status" value="1"/>
</dbReference>
<proteinExistence type="predicted"/>
<gene>
    <name evidence="12 13 14 15" type="primary">LOC111111156</name>
</gene>
<keyword evidence="7" id="KW-0807">Transducer</keyword>
<evidence type="ECO:0000313" key="11">
    <source>
        <dbReference type="Proteomes" id="UP000694844"/>
    </source>
</evidence>
<dbReference type="PANTHER" id="PTHR45695">
    <property type="entry name" value="LEUCOKININ RECEPTOR-RELATED"/>
    <property type="match status" value="1"/>
</dbReference>
<keyword evidence="5 9" id="KW-0472">Membrane</keyword>
<evidence type="ECO:0000256" key="8">
    <source>
        <dbReference type="SAM" id="MobiDB-lite"/>
    </source>
</evidence>
<evidence type="ECO:0000313" key="15">
    <source>
        <dbReference type="RefSeq" id="XP_022303679.1"/>
    </source>
</evidence>
<feature type="domain" description="G-protein coupled receptors family 1 profile" evidence="10">
    <location>
        <begin position="34"/>
        <end position="340"/>
    </location>
</feature>
<protein>
    <submittedName>
        <fullName evidence="12 13">Orexin receptor type 2-like isoform X1</fullName>
    </submittedName>
</protein>
<dbReference type="GO" id="GO:0004930">
    <property type="term" value="F:G protein-coupled receptor activity"/>
    <property type="evidence" value="ECO:0007669"/>
    <property type="project" value="UniProtKB-KW"/>
</dbReference>
<dbReference type="GeneID" id="111111156"/>
<evidence type="ECO:0000256" key="2">
    <source>
        <dbReference type="ARBA" id="ARBA00022692"/>
    </source>
</evidence>
<keyword evidence="11" id="KW-1185">Reference proteome</keyword>
<keyword evidence="4" id="KW-0297">G-protein coupled receptor</keyword>
<dbReference type="AlphaFoldDB" id="A0A8B8BL54"/>
<sequence>MKNYTLDIINEEHIYRNIPNAVLLILYIFIGSLGNIAVLIVYTRDMKNVFTSGRLFIPFLALSDLVTLLYNGSVEFSTELQPFWATTDYETVCKVNMFIGLVLVVISGCLYFAIAVHRYVLICKPLHGSPSRRVRVIILIVIGLFVLGTSVPKYIFSGLTKVVIKSERISNITTVAYLCGTAESFENTLSTNVYNYILTVNSFIWNFSLAIMYIFVAKRIHQRSKESSTLKANTKEDESVSMSSDSVRSNPGINAKPRPKLVKQITARSITTFITNNRLSWMFILMTILNAVCFTPKLVLDILYSMDRYFFLNKDKLLYSVLHFFDNIFILNNVINPFIYGFFDRDFRNRFKKRFCLCLK</sequence>
<evidence type="ECO:0000256" key="4">
    <source>
        <dbReference type="ARBA" id="ARBA00023040"/>
    </source>
</evidence>
<evidence type="ECO:0000256" key="1">
    <source>
        <dbReference type="ARBA" id="ARBA00004141"/>
    </source>
</evidence>
<keyword evidence="2 9" id="KW-0812">Transmembrane</keyword>
<dbReference type="Proteomes" id="UP000694844">
    <property type="component" value="Chromosome 9"/>
</dbReference>
<dbReference type="CDD" id="cd00637">
    <property type="entry name" value="7tm_classA_rhodopsin-like"/>
    <property type="match status" value="1"/>
</dbReference>
<organism evidence="11 13">
    <name type="scientific">Crassostrea virginica</name>
    <name type="common">Eastern oyster</name>
    <dbReference type="NCBI Taxonomy" id="6565"/>
    <lineage>
        <taxon>Eukaryota</taxon>
        <taxon>Metazoa</taxon>
        <taxon>Spiralia</taxon>
        <taxon>Lophotrochozoa</taxon>
        <taxon>Mollusca</taxon>
        <taxon>Bivalvia</taxon>
        <taxon>Autobranchia</taxon>
        <taxon>Pteriomorphia</taxon>
        <taxon>Ostreida</taxon>
        <taxon>Ostreoidea</taxon>
        <taxon>Ostreidae</taxon>
        <taxon>Crassostrea</taxon>
    </lineage>
</organism>
<evidence type="ECO:0000313" key="12">
    <source>
        <dbReference type="RefSeq" id="XP_022303675.1"/>
    </source>
</evidence>
<keyword evidence="6" id="KW-0675">Receptor</keyword>
<dbReference type="OrthoDB" id="6081452at2759"/>
<dbReference type="KEGG" id="cvn:111111156"/>
<feature type="transmembrane region" description="Helical" evidence="9">
    <location>
        <begin position="94"/>
        <end position="116"/>
    </location>
</feature>
<keyword evidence="3 9" id="KW-1133">Transmembrane helix</keyword>
<evidence type="ECO:0000313" key="14">
    <source>
        <dbReference type="RefSeq" id="XP_022303677.1"/>
    </source>
</evidence>
<dbReference type="SUPFAM" id="SSF81321">
    <property type="entry name" value="Family A G protein-coupled receptor-like"/>
    <property type="match status" value="1"/>
</dbReference>
<name>A0A8B8BL54_CRAVI</name>
<feature type="transmembrane region" description="Helical" evidence="9">
    <location>
        <begin position="136"/>
        <end position="156"/>
    </location>
</feature>
<dbReference type="InterPro" id="IPR000276">
    <property type="entry name" value="GPCR_Rhodpsn"/>
</dbReference>
<evidence type="ECO:0000259" key="10">
    <source>
        <dbReference type="PROSITE" id="PS50262"/>
    </source>
</evidence>
<evidence type="ECO:0000256" key="5">
    <source>
        <dbReference type="ARBA" id="ARBA00023136"/>
    </source>
</evidence>
<dbReference type="RefSeq" id="XP_022303676.1">
    <property type="nucleotide sequence ID" value="XM_022447968.1"/>
</dbReference>